<dbReference type="OrthoDB" id="638130at2759"/>
<dbReference type="PANTHER" id="PTHR47123:SF6">
    <property type="entry name" value="F-BOX PROTEIN SKIP23-LIKE ISOFORM X1"/>
    <property type="match status" value="1"/>
</dbReference>
<reference evidence="3" key="1">
    <citation type="submission" date="2025-08" db="UniProtKB">
        <authorList>
            <consortium name="RefSeq"/>
        </authorList>
    </citation>
    <scope>IDENTIFICATION</scope>
    <source>
        <tissue evidence="3">Leaf</tissue>
    </source>
</reference>
<proteinExistence type="predicted"/>
<dbReference type="GeneID" id="115744706"/>
<gene>
    <name evidence="3" type="primary">LOC115744706</name>
</gene>
<evidence type="ECO:0000313" key="2">
    <source>
        <dbReference type="Proteomes" id="UP000827889"/>
    </source>
</evidence>
<keyword evidence="2" id="KW-1185">Reference proteome</keyword>
<dbReference type="Pfam" id="PF03478">
    <property type="entry name" value="Beta-prop_KIB1-4"/>
    <property type="match status" value="1"/>
</dbReference>
<feature type="domain" description="KIB1-4 beta-propeller" evidence="1">
    <location>
        <begin position="76"/>
        <end position="323"/>
    </location>
</feature>
<dbReference type="Proteomes" id="UP000827889">
    <property type="component" value="Chromosome 8"/>
</dbReference>
<dbReference type="InterPro" id="IPR051304">
    <property type="entry name" value="SCF_F-box_domain"/>
</dbReference>
<organism evidence="2 3">
    <name type="scientific">Rhodamnia argentea</name>
    <dbReference type="NCBI Taxonomy" id="178133"/>
    <lineage>
        <taxon>Eukaryota</taxon>
        <taxon>Viridiplantae</taxon>
        <taxon>Streptophyta</taxon>
        <taxon>Embryophyta</taxon>
        <taxon>Tracheophyta</taxon>
        <taxon>Spermatophyta</taxon>
        <taxon>Magnoliopsida</taxon>
        <taxon>eudicotyledons</taxon>
        <taxon>Gunneridae</taxon>
        <taxon>Pentapetalae</taxon>
        <taxon>rosids</taxon>
        <taxon>malvids</taxon>
        <taxon>Myrtales</taxon>
        <taxon>Myrtaceae</taxon>
        <taxon>Myrtoideae</taxon>
        <taxon>Myrteae</taxon>
        <taxon>Australasian group</taxon>
        <taxon>Rhodamnia</taxon>
    </lineage>
</organism>
<evidence type="ECO:0000313" key="3">
    <source>
        <dbReference type="RefSeq" id="XP_030535887.1"/>
    </source>
</evidence>
<evidence type="ECO:0000259" key="1">
    <source>
        <dbReference type="Pfam" id="PF03478"/>
    </source>
</evidence>
<dbReference type="AlphaFoldDB" id="A0A8B8PNE9"/>
<sequence length="349" mass="39975">MEGTTKRPWSDLPPELLSIIGTRLHTRMDVLRFRSICSSFRSSITPPRRDASGFPFQILHSQRSALFLSESTVYALETVDEAASSHARWLVNLEESELGDIRILSLFSRRRITSLPRELPPVLDCLQFRIVEICREYTLEYGGRTGGGMQKVVVHPDCVWTDQDQCLVYFIDVERQLCCWKCGDENWSHLGRGYDDIVVYQGKVCAVDRFGSVCWVDSSFTLQRFSPSIDGGCRCRRGHTKRLVVSSGDLYVVDECIRHGGTGHFRAYILDQQCGRWEEVRSLGNSAFFLCKGRSFAVAPREIDGFEGDCIYYLKNAYDYCSYFWEEVKVYSLADGSHKDVEFSVLFRC</sequence>
<name>A0A8B8PNE9_9MYRT</name>
<dbReference type="PANTHER" id="PTHR47123">
    <property type="entry name" value="F-BOX PROTEIN SKIP23"/>
    <property type="match status" value="1"/>
</dbReference>
<dbReference type="InterPro" id="IPR005174">
    <property type="entry name" value="KIB1-4_b-propeller"/>
</dbReference>
<dbReference type="RefSeq" id="XP_030535887.1">
    <property type="nucleotide sequence ID" value="XM_030680027.2"/>
</dbReference>
<protein>
    <submittedName>
        <fullName evidence="3">F-box protein At2g26160-like</fullName>
    </submittedName>
</protein>
<dbReference type="KEGG" id="rarg:115744706"/>
<accession>A0A8B8PNE9</accession>